<dbReference type="PANTHER" id="PTHR43297">
    <property type="entry name" value="OLIGOPEPTIDE TRANSPORT ATP-BINDING PROTEIN APPD"/>
    <property type="match status" value="1"/>
</dbReference>
<keyword evidence="6" id="KW-0067">ATP-binding</keyword>
<dbReference type="SMART" id="SM00382">
    <property type="entry name" value="AAA"/>
    <property type="match status" value="1"/>
</dbReference>
<evidence type="ECO:0000256" key="7">
    <source>
        <dbReference type="ARBA" id="ARBA00023136"/>
    </source>
</evidence>
<gene>
    <name evidence="9" type="ordered locus">YPTB2946</name>
</gene>
<evidence type="ECO:0000256" key="3">
    <source>
        <dbReference type="ARBA" id="ARBA00022448"/>
    </source>
</evidence>
<evidence type="ECO:0000259" key="8">
    <source>
        <dbReference type="PROSITE" id="PS50893"/>
    </source>
</evidence>
<sequence>MLRFDQFAIDVAHYRWLGRKTWHPLLSHISLDVNPGELVALVGGSGEGKSLLLQSVLGLLPENMRCHGEIILDGEVLCARDKIEQRGKTLCYVPQGVSALNPLIKVGSQITRAAQLSGVKLRLDDVAMQLKTYNLAPGLVNDFPRQLSGGMAKRVLTSCATLTHARYILADEVTSWLDEDHACQLLTHLRAFCQQGRGILWVTHDLALAARFADKIAVLHKGELHETLSADELKNSGGSPWLQSLWAALPEQQFVSKPIPLAEVADYA</sequence>
<dbReference type="AlphaFoldDB" id="I3NID0"/>
<keyword evidence="5" id="KW-0547">Nucleotide-binding</keyword>
<keyword evidence="7" id="KW-0472">Membrane</keyword>
<dbReference type="Proteomes" id="UP000001011">
    <property type="component" value="Chromosome"/>
</dbReference>
<evidence type="ECO:0000313" key="10">
    <source>
        <dbReference type="Proteomes" id="UP000001011"/>
    </source>
</evidence>
<keyword evidence="3" id="KW-0813">Transport</keyword>
<proteinExistence type="inferred from homology"/>
<evidence type="ECO:0000313" key="9">
    <source>
        <dbReference type="EMBL" id="CAH22184.1"/>
    </source>
</evidence>
<evidence type="ECO:0000256" key="1">
    <source>
        <dbReference type="ARBA" id="ARBA00004417"/>
    </source>
</evidence>
<keyword evidence="4" id="KW-1003">Cell membrane</keyword>
<reference evidence="9 10" key="1">
    <citation type="journal article" date="2004" name="Proc. Natl. Acad. Sci. U.S.A.">
        <title>Insights into the evolution of Yersinia pestis through whole-genome comparison with Yersinia pseudotuberculosis.</title>
        <authorList>
            <person name="Chain P.S.G."/>
            <person name="Carniel E."/>
            <person name="Larimer F.W."/>
            <person name="Lamerdin J."/>
            <person name="Stoutland P.O."/>
            <person name="Regala W.M."/>
            <person name="Georgescu A.M."/>
            <person name="Vergez L.M."/>
            <person name="Land M.L."/>
            <person name="Motin V.L."/>
            <person name="Brubaker R.R."/>
            <person name="Fowler J."/>
            <person name="Hinnebusch J."/>
            <person name="Marceau M."/>
            <person name="Medigue C."/>
            <person name="Simonet M."/>
            <person name="Chenal-Francisque V."/>
            <person name="Souza B."/>
            <person name="Dacheux D."/>
            <person name="Elliott J.M."/>
            <person name="Derbise A."/>
            <person name="Hauser L.J."/>
            <person name="Garcia E."/>
        </authorList>
    </citation>
    <scope>NUCLEOTIDE SEQUENCE [LARGE SCALE GENOMIC DNA]</scope>
    <source>
        <strain evidence="10">IP32953</strain>
    </source>
</reference>
<dbReference type="KEGG" id="ypo:BZ17_3681"/>
<dbReference type="RefSeq" id="WP_011192845.1">
    <property type="nucleotide sequence ID" value="NC_006155.1"/>
</dbReference>
<dbReference type="InterPro" id="IPR003593">
    <property type="entry name" value="AAA+_ATPase"/>
</dbReference>
<organism evidence="9 10">
    <name type="scientific">Yersinia pseudotuberculosis serotype I (strain IP32953)</name>
    <dbReference type="NCBI Taxonomy" id="273123"/>
    <lineage>
        <taxon>Bacteria</taxon>
        <taxon>Pseudomonadati</taxon>
        <taxon>Pseudomonadota</taxon>
        <taxon>Gammaproteobacteria</taxon>
        <taxon>Enterobacterales</taxon>
        <taxon>Yersiniaceae</taxon>
        <taxon>Yersinia</taxon>
    </lineage>
</organism>
<protein>
    <submittedName>
        <fullName evidence="9">ABC nickel/di-oligopepetide transporter, ATP binding subunit</fullName>
    </submittedName>
</protein>
<dbReference type="Gene3D" id="3.40.50.300">
    <property type="entry name" value="P-loop containing nucleotide triphosphate hydrolases"/>
    <property type="match status" value="1"/>
</dbReference>
<evidence type="ECO:0000256" key="4">
    <source>
        <dbReference type="ARBA" id="ARBA00022475"/>
    </source>
</evidence>
<accession>I3NID0</accession>
<dbReference type="InterPro" id="IPR027417">
    <property type="entry name" value="P-loop_NTPase"/>
</dbReference>
<evidence type="ECO:0000256" key="6">
    <source>
        <dbReference type="ARBA" id="ARBA00022840"/>
    </source>
</evidence>
<dbReference type="EMBL" id="BX936398">
    <property type="protein sequence ID" value="CAH22184.1"/>
    <property type="molecule type" value="Genomic_DNA"/>
</dbReference>
<evidence type="ECO:0000256" key="5">
    <source>
        <dbReference type="ARBA" id="ARBA00022741"/>
    </source>
</evidence>
<dbReference type="SUPFAM" id="SSF52540">
    <property type="entry name" value="P-loop containing nucleoside triphosphate hydrolases"/>
    <property type="match status" value="1"/>
</dbReference>
<feature type="domain" description="ABC transporter" evidence="8">
    <location>
        <begin position="2"/>
        <end position="246"/>
    </location>
</feature>
<comment type="similarity">
    <text evidence="2">Belongs to the ABC transporter superfamily.</text>
</comment>
<comment type="subcellular location">
    <subcellularLocation>
        <location evidence="1">Cell inner membrane</location>
        <topology evidence="1">Peripheral membrane protein</topology>
    </subcellularLocation>
</comment>
<dbReference type="PANTHER" id="PTHR43297:SF11">
    <property type="entry name" value="ATPASE COMPONENT OF ABC-TYPE TRANSPORT SYSTEM"/>
    <property type="match status" value="1"/>
</dbReference>
<dbReference type="GO" id="GO:0005524">
    <property type="term" value="F:ATP binding"/>
    <property type="evidence" value="ECO:0007669"/>
    <property type="project" value="UniProtKB-KW"/>
</dbReference>
<dbReference type="InterPro" id="IPR003439">
    <property type="entry name" value="ABC_transporter-like_ATP-bd"/>
</dbReference>
<dbReference type="GO" id="GO:0016887">
    <property type="term" value="F:ATP hydrolysis activity"/>
    <property type="evidence" value="ECO:0007669"/>
    <property type="project" value="InterPro"/>
</dbReference>
<dbReference type="PROSITE" id="PS50893">
    <property type="entry name" value="ABC_TRANSPORTER_2"/>
    <property type="match status" value="1"/>
</dbReference>
<name>I3NID0_YERPS</name>
<evidence type="ECO:0000256" key="2">
    <source>
        <dbReference type="ARBA" id="ARBA00005417"/>
    </source>
</evidence>
<dbReference type="KEGG" id="yps:YPTB2946"/>
<dbReference type="Pfam" id="PF00005">
    <property type="entry name" value="ABC_tran"/>
    <property type="match status" value="1"/>
</dbReference>
<dbReference type="InterPro" id="IPR050388">
    <property type="entry name" value="ABC_Ni/Peptide_Import"/>
</dbReference>
<dbReference type="PATRIC" id="fig|273123.14.peg.3857"/>
<dbReference type="GO" id="GO:0005886">
    <property type="term" value="C:plasma membrane"/>
    <property type="evidence" value="ECO:0007669"/>
    <property type="project" value="UniProtKB-SubCell"/>
</dbReference>